<name>A0ACD3B5L3_9AGAR</name>
<keyword evidence="2" id="KW-1185">Reference proteome</keyword>
<organism evidence="1 2">
    <name type="scientific">Pluteus cervinus</name>
    <dbReference type="NCBI Taxonomy" id="181527"/>
    <lineage>
        <taxon>Eukaryota</taxon>
        <taxon>Fungi</taxon>
        <taxon>Dikarya</taxon>
        <taxon>Basidiomycota</taxon>
        <taxon>Agaricomycotina</taxon>
        <taxon>Agaricomycetes</taxon>
        <taxon>Agaricomycetidae</taxon>
        <taxon>Agaricales</taxon>
        <taxon>Pluteineae</taxon>
        <taxon>Pluteaceae</taxon>
        <taxon>Pluteus</taxon>
    </lineage>
</organism>
<sequence length="395" mass="43565">MSHASKSKAKGISASSFFDLKAEVSKKEEEFSKNKASGKSTYTVGGVSRPDKKVSTWARQNKGVKARASRDVELEEVSRPTLESARAALERKAKIYDKLSKGKTGGLNDKQFGELLVDFESKPISATYESDSDDVDESLTVPRGPEDESDPIVEYEDEFGRVRTARRSEVPRDLLPSNTEPDEDEDIIIRNPINHFPVYEPSAERVAEIEREFAEENNPLNVHYDAAREVRTKGAAFYQLSGDAEQRKAQLDELRAAREETEKVRKEMGAVDIRPGEVEGMRNGDEEKEGVASSSKSRILEERKRKLEERRKAVDAKRKKPKLASGTDSVAVSAAKAPQSGDRQPTISSGPTDPFAVLEATPKPSNTKGKANAPALSAADAFLVQLERDLLAKKS</sequence>
<proteinExistence type="predicted"/>
<protein>
    <submittedName>
        <fullName evidence="1">Uncharacterized protein</fullName>
    </submittedName>
</protein>
<evidence type="ECO:0000313" key="2">
    <source>
        <dbReference type="Proteomes" id="UP000308600"/>
    </source>
</evidence>
<dbReference type="EMBL" id="ML208280">
    <property type="protein sequence ID" value="TFK72914.1"/>
    <property type="molecule type" value="Genomic_DNA"/>
</dbReference>
<dbReference type="Proteomes" id="UP000308600">
    <property type="component" value="Unassembled WGS sequence"/>
</dbReference>
<evidence type="ECO:0000313" key="1">
    <source>
        <dbReference type="EMBL" id="TFK72914.1"/>
    </source>
</evidence>
<accession>A0ACD3B5L3</accession>
<reference evidence="1 2" key="1">
    <citation type="journal article" date="2019" name="Nat. Ecol. Evol.">
        <title>Megaphylogeny resolves global patterns of mushroom evolution.</title>
        <authorList>
            <person name="Varga T."/>
            <person name="Krizsan K."/>
            <person name="Foldi C."/>
            <person name="Dima B."/>
            <person name="Sanchez-Garcia M."/>
            <person name="Sanchez-Ramirez S."/>
            <person name="Szollosi G.J."/>
            <person name="Szarkandi J.G."/>
            <person name="Papp V."/>
            <person name="Albert L."/>
            <person name="Andreopoulos W."/>
            <person name="Angelini C."/>
            <person name="Antonin V."/>
            <person name="Barry K.W."/>
            <person name="Bougher N.L."/>
            <person name="Buchanan P."/>
            <person name="Buyck B."/>
            <person name="Bense V."/>
            <person name="Catcheside P."/>
            <person name="Chovatia M."/>
            <person name="Cooper J."/>
            <person name="Damon W."/>
            <person name="Desjardin D."/>
            <person name="Finy P."/>
            <person name="Geml J."/>
            <person name="Haridas S."/>
            <person name="Hughes K."/>
            <person name="Justo A."/>
            <person name="Karasinski D."/>
            <person name="Kautmanova I."/>
            <person name="Kiss B."/>
            <person name="Kocsube S."/>
            <person name="Kotiranta H."/>
            <person name="LaButti K.M."/>
            <person name="Lechner B.E."/>
            <person name="Liimatainen K."/>
            <person name="Lipzen A."/>
            <person name="Lukacs Z."/>
            <person name="Mihaltcheva S."/>
            <person name="Morgado L.N."/>
            <person name="Niskanen T."/>
            <person name="Noordeloos M.E."/>
            <person name="Ohm R.A."/>
            <person name="Ortiz-Santana B."/>
            <person name="Ovrebo C."/>
            <person name="Racz N."/>
            <person name="Riley R."/>
            <person name="Savchenko A."/>
            <person name="Shiryaev A."/>
            <person name="Soop K."/>
            <person name="Spirin V."/>
            <person name="Szebenyi C."/>
            <person name="Tomsovsky M."/>
            <person name="Tulloss R.E."/>
            <person name="Uehling J."/>
            <person name="Grigoriev I.V."/>
            <person name="Vagvolgyi C."/>
            <person name="Papp T."/>
            <person name="Martin F.M."/>
            <person name="Miettinen O."/>
            <person name="Hibbett D.S."/>
            <person name="Nagy L.G."/>
        </authorList>
    </citation>
    <scope>NUCLEOTIDE SEQUENCE [LARGE SCALE GENOMIC DNA]</scope>
    <source>
        <strain evidence="1 2">NL-1719</strain>
    </source>
</reference>
<gene>
    <name evidence="1" type="ORF">BDN72DRAFT_835522</name>
</gene>